<dbReference type="EMBL" id="LAVV01002965">
    <property type="protein sequence ID" value="KNZ62467.1"/>
    <property type="molecule type" value="Genomic_DNA"/>
</dbReference>
<evidence type="ECO:0000313" key="2">
    <source>
        <dbReference type="EMBL" id="KNZ62467.1"/>
    </source>
</evidence>
<evidence type="ECO:0000256" key="1">
    <source>
        <dbReference type="SAM" id="MobiDB-lite"/>
    </source>
</evidence>
<reference evidence="2 3" key="1">
    <citation type="submission" date="2015-08" db="EMBL/GenBank/DDBJ databases">
        <title>Next Generation Sequencing and Analysis of the Genome of Puccinia sorghi L Schw, the Causal Agent of Maize Common Rust.</title>
        <authorList>
            <person name="Rochi L."/>
            <person name="Burguener G."/>
            <person name="Darino M."/>
            <person name="Turjanski A."/>
            <person name="Kreff E."/>
            <person name="Dieguez M.J."/>
            <person name="Sacco F."/>
        </authorList>
    </citation>
    <scope>NUCLEOTIDE SEQUENCE [LARGE SCALE GENOMIC DNA]</scope>
    <source>
        <strain evidence="2 3">RO10H11247</strain>
    </source>
</reference>
<name>A0A0L6VPC7_9BASI</name>
<sequence length="532" mass="59906">MTPRSPAGSTENLTSHHQTSSHPSSKHYSYIVTKTAQFTYPIDQRCMNTAKSTALRKHSIVPGIRATPVPLPTRWKGGHIYQLPHSITPTPASPISCRYSILLFDALPYLVFKRKGLFLFKGSTAQDYLHIQNRQQNLGCVITLGLLYPEIMNQLFLRFSSRVIWKNILCQSRRSKMVESRIEMQGPVCKIQCSPKIRYVIFMHSTAQSTKHFTLNHVFENQYSTPSQELHVLSYSSKLNMNSMFISMALMRTGGDQNQWGFIDSMDCYDLLQGGRSNPFPHPEINQLEPRTPEPQNTRPFTTPKREAMCADFHAVTSATACSFVDVTTGKEQGFYQGNIQINHLFYIKSVNFSQCQLGSVPSMSTILHSTKFVLVAVYKLQTAQNCIYNLSFNESKCSKKSIFSVEFAQVDLRGSKCFIEGSGLLLSFPSFLIILNEHQTISSVILSTRTSSETILPAQLMVVAKLGNFGKPEFGFSQLTKKKQEEDSSTTIDWGTHQAFSWLISNPSNMFFFCHNAGCIGLCHSGVKINK</sequence>
<dbReference type="Proteomes" id="UP000037035">
    <property type="component" value="Unassembled WGS sequence"/>
</dbReference>
<comment type="caution">
    <text evidence="2">The sequence shown here is derived from an EMBL/GenBank/DDBJ whole genome shotgun (WGS) entry which is preliminary data.</text>
</comment>
<feature type="compositionally biased region" description="Low complexity" evidence="1">
    <location>
        <begin position="15"/>
        <end position="26"/>
    </location>
</feature>
<proteinExistence type="predicted"/>
<accession>A0A0L6VPC7</accession>
<dbReference type="AlphaFoldDB" id="A0A0L6VPC7"/>
<evidence type="ECO:0000313" key="3">
    <source>
        <dbReference type="Proteomes" id="UP000037035"/>
    </source>
</evidence>
<feature type="region of interest" description="Disordered" evidence="1">
    <location>
        <begin position="1"/>
        <end position="26"/>
    </location>
</feature>
<organism evidence="2 3">
    <name type="scientific">Puccinia sorghi</name>
    <dbReference type="NCBI Taxonomy" id="27349"/>
    <lineage>
        <taxon>Eukaryota</taxon>
        <taxon>Fungi</taxon>
        <taxon>Dikarya</taxon>
        <taxon>Basidiomycota</taxon>
        <taxon>Pucciniomycotina</taxon>
        <taxon>Pucciniomycetes</taxon>
        <taxon>Pucciniales</taxon>
        <taxon>Pucciniaceae</taxon>
        <taxon>Puccinia</taxon>
    </lineage>
</organism>
<gene>
    <name evidence="2" type="ORF">VP01_1266g2</name>
</gene>
<protein>
    <submittedName>
        <fullName evidence="2">Uncharacterized protein</fullName>
    </submittedName>
</protein>
<keyword evidence="3" id="KW-1185">Reference proteome</keyword>
<dbReference type="VEuPathDB" id="FungiDB:VP01_1266g2"/>